<evidence type="ECO:0000313" key="6">
    <source>
        <dbReference type="EMBL" id="CAB4188957.1"/>
    </source>
</evidence>
<dbReference type="EMBL" id="LR797455">
    <property type="protein sequence ID" value="CAB4217628.1"/>
    <property type="molecule type" value="Genomic_DNA"/>
</dbReference>
<evidence type="ECO:0000313" key="7">
    <source>
        <dbReference type="EMBL" id="CAB4192929.1"/>
    </source>
</evidence>
<proteinExistence type="predicted"/>
<name>A0A6J5MH41_9CAUD</name>
<accession>A0A6J5MH41</accession>
<reference evidence="1" key="1">
    <citation type="submission" date="2020-04" db="EMBL/GenBank/DDBJ databases">
        <authorList>
            <person name="Chiriac C."/>
            <person name="Salcher M."/>
            <person name="Ghai R."/>
            <person name="Kavagutti S V."/>
        </authorList>
    </citation>
    <scope>NUCLEOTIDE SEQUENCE</scope>
</reference>
<evidence type="ECO:0000313" key="4">
    <source>
        <dbReference type="EMBL" id="CAB4179686.1"/>
    </source>
</evidence>
<dbReference type="EMBL" id="LR798431">
    <property type="protein sequence ID" value="CAB5231280.1"/>
    <property type="molecule type" value="Genomic_DNA"/>
</dbReference>
<organism evidence="1">
    <name type="scientific">uncultured Caudovirales phage</name>
    <dbReference type="NCBI Taxonomy" id="2100421"/>
    <lineage>
        <taxon>Viruses</taxon>
        <taxon>Duplodnaviria</taxon>
        <taxon>Heunggongvirae</taxon>
        <taxon>Uroviricota</taxon>
        <taxon>Caudoviricetes</taxon>
        <taxon>Peduoviridae</taxon>
        <taxon>Maltschvirus</taxon>
        <taxon>Maltschvirus maltsch</taxon>
    </lineage>
</organism>
<dbReference type="EMBL" id="LR797188">
    <property type="protein sequence ID" value="CAB4192929.1"/>
    <property type="molecule type" value="Genomic_DNA"/>
</dbReference>
<dbReference type="EMBL" id="LR796983">
    <property type="protein sequence ID" value="CAB4179686.1"/>
    <property type="molecule type" value="Genomic_DNA"/>
</dbReference>
<evidence type="ECO:0000313" key="5">
    <source>
        <dbReference type="EMBL" id="CAB4185815.1"/>
    </source>
</evidence>
<sequence length="297" mass="34686">MPKQIQSRLIINGYTINPVTNIDALNQVMNGLVSYDSNHSCDLTKGVNIHKNYLGKSLCEPFSIIVKEKDNGGMIGQAFLENGYFTIRIWDKVYPAEVQFDLYLRSELKDIDLIMDHLCNPATPYDGFGLFDCTYSLNHEYIKSSPLSKFNKEQSSYFVNDTLQNNEHGWHVTLNELDELFCYFCDKKAEFWIFLNRSCHENTDHKYNDIQVESYTVKLVNSCIDHKDMGRIRENGSPTKLEKEKDYRRSIENPNYILKNYFDENGNFLYAKNEIEKVDEETNSHKKRSSNIKWVAD</sequence>
<evidence type="ECO:0000313" key="8">
    <source>
        <dbReference type="EMBL" id="CAB4217628.1"/>
    </source>
</evidence>
<dbReference type="EMBL" id="LR796915">
    <property type="protein sequence ID" value="CAB4175251.1"/>
    <property type="molecule type" value="Genomic_DNA"/>
</dbReference>
<evidence type="ECO:0000313" key="3">
    <source>
        <dbReference type="EMBL" id="CAB4175251.1"/>
    </source>
</evidence>
<evidence type="ECO:0000313" key="1">
    <source>
        <dbReference type="EMBL" id="CAB4145938.1"/>
    </source>
</evidence>
<protein>
    <submittedName>
        <fullName evidence="1">Uncharacterized protein</fullName>
    </submittedName>
</protein>
<gene>
    <name evidence="4" type="ORF">UFOVP1032_52</name>
    <name evidence="5" type="ORF">UFOVP1125_120</name>
    <name evidence="6" type="ORF">UFOVP1173_66</name>
    <name evidence="7" type="ORF">UFOVP1241_136</name>
    <name evidence="8" type="ORF">UFOVP1491_52</name>
    <name evidence="9" type="ORF">UFOVP1579_52</name>
    <name evidence="1" type="ORF">UFOVP485_69</name>
    <name evidence="2" type="ORF">UFOVP575_21</name>
    <name evidence="3" type="ORF">UFOVP963_139</name>
</gene>
<dbReference type="EMBL" id="LR797080">
    <property type="protein sequence ID" value="CAB4185815.1"/>
    <property type="molecule type" value="Genomic_DNA"/>
</dbReference>
<dbReference type="EMBL" id="LR797131">
    <property type="protein sequence ID" value="CAB4188957.1"/>
    <property type="molecule type" value="Genomic_DNA"/>
</dbReference>
<dbReference type="EMBL" id="LR796551">
    <property type="protein sequence ID" value="CAB4150742.1"/>
    <property type="molecule type" value="Genomic_DNA"/>
</dbReference>
<evidence type="ECO:0000313" key="2">
    <source>
        <dbReference type="EMBL" id="CAB4150742.1"/>
    </source>
</evidence>
<evidence type="ECO:0000313" key="9">
    <source>
        <dbReference type="EMBL" id="CAB5231280.1"/>
    </source>
</evidence>
<dbReference type="EMBL" id="LR796457">
    <property type="protein sequence ID" value="CAB4145938.1"/>
    <property type="molecule type" value="Genomic_DNA"/>
</dbReference>